<sequence>MTRYLRTHKYLNEASEIFSDPLNLAMLVRKVTIIEPEREAGCGEAFSLLVETSRRVLSERKSVVYSILRYDRKRKSLRLILAGDLVLALLGESPGVLVKGDEAYRLLLEASSAPGALCSIVVGEVNPDALPQQLKSILEDALRTRIVFPDAWVNRVIHGFKASSVLPGDEYSFRLDALDPAGMRYLITVPRWDQPNSGMLLLNAADALGFQLLAQESLRRPQLGEVDAETLKRLAFFTRYMAPCRGIIAEYGGMDEQKYLDTPPCIIEAYEGGVSLYERLKSGGLDANDSLLILHRFSGLAAVMGLLGYGLNTLRPSDIWLVEDKSEPTGHRFLLTGCSNVQRLDSPYRGLYRGLETIDPLTLVTGRLTWMSSMFTASSTALLVLLGKPVTPYLQLNLAILQTLHGVKAQLPGEPGLEEYVKNARGILEQLLKGEIDHREALRSLDKLVEEEFSRIIELLKNKIGAKTSEYLARTLSLNPDRRYGSPIEAFKALEEALLEDGYSGILALKT</sequence>
<keyword evidence="1" id="KW-0418">Kinase</keyword>
<reference evidence="2" key="1">
    <citation type="submission" date="2010-11" db="EMBL/GenBank/DDBJ databases">
        <title>The complete genome of Desulfurococcus mucosus DSM 2162.</title>
        <authorList>
            <consortium name="US DOE Joint Genome Institute (JGI-PGF)"/>
            <person name="Lucas S."/>
            <person name="Copeland A."/>
            <person name="Lapidus A."/>
            <person name="Bruce D."/>
            <person name="Goodwin L."/>
            <person name="Pitluck S."/>
            <person name="Kyrpides N."/>
            <person name="Mavromatis K."/>
            <person name="Pagani I."/>
            <person name="Ivanova N."/>
            <person name="Ovchinnikova G."/>
            <person name="Chertkov O."/>
            <person name="Held B."/>
            <person name="Brettin T."/>
            <person name="Detter J.C."/>
            <person name="Tapia R."/>
            <person name="Han C."/>
            <person name="Land M."/>
            <person name="Hauser L."/>
            <person name="Markowitz V."/>
            <person name="Cheng J.-F."/>
            <person name="Hugenholtz P."/>
            <person name="Woyke T."/>
            <person name="Wu D."/>
            <person name="Wirth R."/>
            <person name="Bilek Y."/>
            <person name="Hader T."/>
            <person name="Klenk H.-P."/>
            <person name="Eisen J.A."/>
        </authorList>
    </citation>
    <scope>NUCLEOTIDE SEQUENCE [LARGE SCALE GENOMIC DNA]</scope>
    <source>
        <strain evidence="2">ATCC 35584 / DSM 2162 / JCM 9187 / O7/1</strain>
    </source>
</reference>
<accession>E8R9N9</accession>
<dbReference type="STRING" id="765177.Desmu_0912"/>
<dbReference type="Proteomes" id="UP000001068">
    <property type="component" value="Chromosome"/>
</dbReference>
<protein>
    <submittedName>
        <fullName evidence="1">Protein kinase</fullName>
    </submittedName>
</protein>
<dbReference type="eggNOG" id="arCOG03682">
    <property type="taxonomic scope" value="Archaea"/>
</dbReference>
<dbReference type="KEGG" id="dmu:Desmu_0912"/>
<evidence type="ECO:0000313" key="2">
    <source>
        <dbReference type="Proteomes" id="UP000001068"/>
    </source>
</evidence>
<dbReference type="GO" id="GO:0016301">
    <property type="term" value="F:kinase activity"/>
    <property type="evidence" value="ECO:0007669"/>
    <property type="project" value="UniProtKB-KW"/>
</dbReference>
<dbReference type="HOGENOM" id="CLU_512546_0_0_2"/>
<name>E8R9N9_DESM0</name>
<reference evidence="1 2" key="2">
    <citation type="journal article" date="2011" name="Stand. Genomic Sci.">
        <title>Complete genome sequence of Desulfurococcus mucosus type strain (O7/1).</title>
        <authorList>
            <person name="Wirth R."/>
            <person name="Chertkov O."/>
            <person name="Held B."/>
            <person name="Lapidus A."/>
            <person name="Nolan M."/>
            <person name="Lucas S."/>
            <person name="Hammon N."/>
            <person name="Deshpande S."/>
            <person name="Cheng J.F."/>
            <person name="Tapia R."/>
            <person name="Han C."/>
            <person name="Goodwin L."/>
            <person name="Pitluck S."/>
            <person name="Liolios K."/>
            <person name="Ioanna P."/>
            <person name="Ivanova N."/>
            <person name="Mavromatis K."/>
            <person name="Mikhailova N."/>
            <person name="Pati A."/>
            <person name="Chen A."/>
            <person name="Palaniappan K."/>
            <person name="Land M."/>
            <person name="Hauser L."/>
            <person name="Chang Y.J."/>
            <person name="Jeffries C.D."/>
            <person name="Bilek Y."/>
            <person name="Hader T."/>
            <person name="Rohde M."/>
            <person name="Spring S."/>
            <person name="Sikorski J."/>
            <person name="Goker M."/>
            <person name="Woyke T."/>
            <person name="Bristow J."/>
            <person name="Eisen J.A."/>
            <person name="Markowitz V."/>
            <person name="Hugenholtz P."/>
            <person name="Kyrpides N.C."/>
            <person name="Klenk H.P."/>
        </authorList>
    </citation>
    <scope>NUCLEOTIDE SEQUENCE [LARGE SCALE GENOMIC DNA]</scope>
    <source>
        <strain evidence="2">ATCC 35584 / DSM 2162 / JCM 9187 / O7/1</strain>
    </source>
</reference>
<gene>
    <name evidence="1" type="ordered locus">Desmu_0912</name>
</gene>
<proteinExistence type="predicted"/>
<evidence type="ECO:0000313" key="1">
    <source>
        <dbReference type="EMBL" id="ADV65215.1"/>
    </source>
</evidence>
<dbReference type="AlphaFoldDB" id="E8R9N9"/>
<keyword evidence="1" id="KW-0808">Transferase</keyword>
<organism evidence="1 2">
    <name type="scientific">Desulfurococcus mucosus (strain ATCC 35584 / DSM 2162 / JCM 9187 / O7/1)</name>
    <dbReference type="NCBI Taxonomy" id="765177"/>
    <lineage>
        <taxon>Archaea</taxon>
        <taxon>Thermoproteota</taxon>
        <taxon>Thermoprotei</taxon>
        <taxon>Desulfurococcales</taxon>
        <taxon>Desulfurococcaceae</taxon>
        <taxon>Desulfurococcus</taxon>
    </lineage>
</organism>
<dbReference type="EMBL" id="CP002363">
    <property type="protein sequence ID" value="ADV65215.1"/>
    <property type="molecule type" value="Genomic_DNA"/>
</dbReference>
<keyword evidence="2" id="KW-1185">Reference proteome</keyword>